<dbReference type="NCBIfam" id="TIGR00018">
    <property type="entry name" value="panC"/>
    <property type="match status" value="1"/>
</dbReference>
<evidence type="ECO:0000256" key="7">
    <source>
        <dbReference type="ARBA" id="ARBA00022598"/>
    </source>
</evidence>
<feature type="binding site" evidence="15">
    <location>
        <position position="157"/>
    </location>
    <ligand>
        <name>(R)-pantoate</name>
        <dbReference type="ChEBI" id="CHEBI:15980"/>
    </ligand>
</feature>
<keyword evidence="17" id="KW-1185">Reference proteome</keyword>
<comment type="pathway">
    <text evidence="2 15">Cofactor biosynthesis; (R)-pantothenate biosynthesis; (R)-pantothenate from (R)-pantoate and beta-alanine: step 1/1.</text>
</comment>
<dbReference type="HAMAP" id="MF_00158">
    <property type="entry name" value="PanC"/>
    <property type="match status" value="1"/>
</dbReference>
<evidence type="ECO:0000256" key="2">
    <source>
        <dbReference type="ARBA" id="ARBA00004990"/>
    </source>
</evidence>
<comment type="caution">
    <text evidence="16">The sequence shown here is derived from an EMBL/GenBank/DDBJ whole genome shotgun (WGS) entry which is preliminary data.</text>
</comment>
<gene>
    <name evidence="15" type="primary">panC</name>
    <name evidence="16" type="ORF">F8O04_11475</name>
</gene>
<dbReference type="InterPro" id="IPR042176">
    <property type="entry name" value="Pantoate_ligase_C"/>
</dbReference>
<comment type="function">
    <text evidence="13 15">Catalyzes the condensation of pantoate with beta-alanine in an ATP-dependent reaction via a pantoyl-adenylate intermediate.</text>
</comment>
<dbReference type="EC" id="6.3.2.1" evidence="4 15"/>
<evidence type="ECO:0000256" key="10">
    <source>
        <dbReference type="ARBA" id="ARBA00022840"/>
    </source>
</evidence>
<comment type="subcellular location">
    <subcellularLocation>
        <location evidence="1 15">Cytoplasm</location>
    </subcellularLocation>
</comment>
<dbReference type="GO" id="GO:0005829">
    <property type="term" value="C:cytosol"/>
    <property type="evidence" value="ECO:0007669"/>
    <property type="project" value="TreeGrafter"/>
</dbReference>
<dbReference type="Gene3D" id="3.30.1300.10">
    <property type="entry name" value="Pantoate-beta-alanine ligase, C-terminal domain"/>
    <property type="match status" value="1"/>
</dbReference>
<comment type="subunit">
    <text evidence="15">Homodimer.</text>
</comment>
<dbReference type="InterPro" id="IPR014729">
    <property type="entry name" value="Rossmann-like_a/b/a_fold"/>
</dbReference>
<dbReference type="UniPathway" id="UPA00028">
    <property type="reaction ID" value="UER00005"/>
</dbReference>
<keyword evidence="6 15" id="KW-0963">Cytoplasm</keyword>
<keyword evidence="7 15" id="KW-0436">Ligase</keyword>
<dbReference type="PANTHER" id="PTHR21299:SF1">
    <property type="entry name" value="PANTOATE--BETA-ALANINE LIGASE"/>
    <property type="match status" value="1"/>
</dbReference>
<feature type="binding site" evidence="15">
    <location>
        <begin position="188"/>
        <end position="191"/>
    </location>
    <ligand>
        <name>ATP</name>
        <dbReference type="ChEBI" id="CHEBI:30616"/>
    </ligand>
</feature>
<dbReference type="FunFam" id="3.40.50.620:FF:000114">
    <property type="entry name" value="Pantothenate synthetase"/>
    <property type="match status" value="1"/>
</dbReference>
<evidence type="ECO:0000256" key="4">
    <source>
        <dbReference type="ARBA" id="ARBA00012219"/>
    </source>
</evidence>
<comment type="caution">
    <text evidence="15">Lacks conserved residue(s) required for the propagation of feature annotation.</text>
</comment>
<feature type="binding site" evidence="15">
    <location>
        <begin position="33"/>
        <end position="40"/>
    </location>
    <ligand>
        <name>ATP</name>
        <dbReference type="ChEBI" id="CHEBI:30616"/>
    </ligand>
</feature>
<dbReference type="GO" id="GO:0015940">
    <property type="term" value="P:pantothenate biosynthetic process"/>
    <property type="evidence" value="ECO:0007669"/>
    <property type="project" value="UniProtKB-UniRule"/>
</dbReference>
<dbReference type="PANTHER" id="PTHR21299">
    <property type="entry name" value="CYTIDYLATE KINASE/PANTOATE-BETA-ALANINE LIGASE"/>
    <property type="match status" value="1"/>
</dbReference>
<evidence type="ECO:0000256" key="3">
    <source>
        <dbReference type="ARBA" id="ARBA00009256"/>
    </source>
</evidence>
<dbReference type="Pfam" id="PF02569">
    <property type="entry name" value="Pantoate_ligase"/>
    <property type="match status" value="1"/>
</dbReference>
<evidence type="ECO:0000256" key="5">
    <source>
        <dbReference type="ARBA" id="ARBA00014155"/>
    </source>
</evidence>
<reference evidence="16 17" key="1">
    <citation type="submission" date="2019-09" db="EMBL/GenBank/DDBJ databases">
        <title>Phylogeny of genus Pseudoclavibacter and closely related genus.</title>
        <authorList>
            <person name="Li Y."/>
        </authorList>
    </citation>
    <scope>NUCLEOTIDE SEQUENCE [LARGE SCALE GENOMIC DNA]</scope>
    <source>
        <strain evidence="16 17">EGI 60007</strain>
    </source>
</reference>
<proteinExistence type="inferred from homology"/>
<evidence type="ECO:0000256" key="15">
    <source>
        <dbReference type="HAMAP-Rule" id="MF_00158"/>
    </source>
</evidence>
<evidence type="ECO:0000256" key="13">
    <source>
        <dbReference type="ARBA" id="ARBA00055042"/>
    </source>
</evidence>
<feature type="active site" description="Proton donor" evidence="15">
    <location>
        <position position="40"/>
    </location>
</feature>
<dbReference type="SUPFAM" id="SSF52374">
    <property type="entry name" value="Nucleotidylyl transferase"/>
    <property type="match status" value="1"/>
</dbReference>
<comment type="similarity">
    <text evidence="3 15">Belongs to the pantothenate synthetase family.</text>
</comment>
<evidence type="ECO:0000256" key="14">
    <source>
        <dbReference type="ARBA" id="ARBA00077433"/>
    </source>
</evidence>
<dbReference type="CDD" id="cd00560">
    <property type="entry name" value="PanC"/>
    <property type="match status" value="1"/>
</dbReference>
<dbReference type="OrthoDB" id="9773087at2"/>
<evidence type="ECO:0000256" key="12">
    <source>
        <dbReference type="ARBA" id="ARBA00048258"/>
    </source>
</evidence>
<evidence type="ECO:0000256" key="1">
    <source>
        <dbReference type="ARBA" id="ARBA00004496"/>
    </source>
</evidence>
<evidence type="ECO:0000256" key="11">
    <source>
        <dbReference type="ARBA" id="ARBA00032806"/>
    </source>
</evidence>
<comment type="catalytic activity">
    <reaction evidence="12 15">
        <text>(R)-pantoate + beta-alanine + ATP = (R)-pantothenate + AMP + diphosphate + H(+)</text>
        <dbReference type="Rhea" id="RHEA:10912"/>
        <dbReference type="ChEBI" id="CHEBI:15378"/>
        <dbReference type="ChEBI" id="CHEBI:15980"/>
        <dbReference type="ChEBI" id="CHEBI:29032"/>
        <dbReference type="ChEBI" id="CHEBI:30616"/>
        <dbReference type="ChEBI" id="CHEBI:33019"/>
        <dbReference type="ChEBI" id="CHEBI:57966"/>
        <dbReference type="ChEBI" id="CHEBI:456215"/>
        <dbReference type="EC" id="6.3.2.1"/>
    </reaction>
</comment>
<feature type="binding site" evidence="15">
    <location>
        <position position="64"/>
    </location>
    <ligand>
        <name>(R)-pantoate</name>
        <dbReference type="ChEBI" id="CHEBI:15980"/>
    </ligand>
</feature>
<accession>A0A6H9WLC0</accession>
<name>A0A6H9WLC0_9MICO</name>
<evidence type="ECO:0000256" key="8">
    <source>
        <dbReference type="ARBA" id="ARBA00022655"/>
    </source>
</evidence>
<dbReference type="RefSeq" id="WP_158029507.1">
    <property type="nucleotide sequence ID" value="NZ_BMHG01000001.1"/>
</dbReference>
<feature type="binding site" evidence="15">
    <location>
        <begin position="151"/>
        <end position="154"/>
    </location>
    <ligand>
        <name>ATP</name>
        <dbReference type="ChEBI" id="CHEBI:30616"/>
    </ligand>
</feature>
<evidence type="ECO:0000313" key="17">
    <source>
        <dbReference type="Proteomes" id="UP000431744"/>
    </source>
</evidence>
<comment type="miscellaneous">
    <text evidence="15">The reaction proceeds by a bi uni uni bi ping pong mechanism.</text>
</comment>
<dbReference type="AlphaFoldDB" id="A0A6H9WLC0"/>
<keyword evidence="9 15" id="KW-0547">Nucleotide-binding</keyword>
<evidence type="ECO:0000256" key="6">
    <source>
        <dbReference type="ARBA" id="ARBA00022490"/>
    </source>
</evidence>
<feature type="binding site" evidence="15">
    <location>
        <position position="64"/>
    </location>
    <ligand>
        <name>beta-alanine</name>
        <dbReference type="ChEBI" id="CHEBI:57966"/>
    </ligand>
</feature>
<keyword evidence="10 15" id="KW-0067">ATP-binding</keyword>
<dbReference type="InterPro" id="IPR003721">
    <property type="entry name" value="Pantoate_ligase"/>
</dbReference>
<organism evidence="16 17">
    <name type="scientific">Pseudoclavibacter endophyticus</name>
    <dbReference type="NCBI Taxonomy" id="1778590"/>
    <lineage>
        <taxon>Bacteria</taxon>
        <taxon>Bacillati</taxon>
        <taxon>Actinomycetota</taxon>
        <taxon>Actinomycetes</taxon>
        <taxon>Micrococcales</taxon>
        <taxon>Microbacteriaceae</taxon>
        <taxon>Pseudoclavibacter</taxon>
    </lineage>
</organism>
<evidence type="ECO:0000256" key="9">
    <source>
        <dbReference type="ARBA" id="ARBA00022741"/>
    </source>
</evidence>
<sequence>MPTVLRTIAEARATLGAWRKAHPDARLALVPTMGALHGGHLSLVELAHRHADAVVASVFVNPLQFGPGEDFERYPRTFDADLAALDGAGVDYVFAPAVDDMYPGGATETRISGGAAAAVLDGAHRPGHFDGVLTVVAKLLNIALPDAAVFGRKDAQQLFVIEQMVRDLNLPVEIVGAPISRDPDGLARSSRNVYLSADERDAALALPRALRAADAAAARGADVAGVVAAARAVITAEERIAADYVEAVDPATFTPPAPGYAGKVLVLIAARVGSTRLIDNATVMVEGGRE</sequence>
<protein>
    <recommendedName>
        <fullName evidence="5 15">Pantothenate synthetase</fullName>
        <shortName evidence="15">PS</shortName>
        <ecNumber evidence="4 15">6.3.2.1</ecNumber>
    </recommendedName>
    <alternativeName>
        <fullName evidence="14 15">Pantoate--beta-alanine ligase</fullName>
    </alternativeName>
    <alternativeName>
        <fullName evidence="11 15">Pantoate-activating enzyme</fullName>
    </alternativeName>
</protein>
<keyword evidence="8 15" id="KW-0566">Pantothenate biosynthesis</keyword>
<dbReference type="GO" id="GO:0005524">
    <property type="term" value="F:ATP binding"/>
    <property type="evidence" value="ECO:0007669"/>
    <property type="project" value="UniProtKB-KW"/>
</dbReference>
<evidence type="ECO:0000313" key="16">
    <source>
        <dbReference type="EMBL" id="KAB1648312.1"/>
    </source>
</evidence>
<dbReference type="Gene3D" id="3.40.50.620">
    <property type="entry name" value="HUPs"/>
    <property type="match status" value="1"/>
</dbReference>
<dbReference type="GO" id="GO:0004592">
    <property type="term" value="F:pantoate-beta-alanine ligase activity"/>
    <property type="evidence" value="ECO:0007669"/>
    <property type="project" value="UniProtKB-UniRule"/>
</dbReference>
<dbReference type="Proteomes" id="UP000431744">
    <property type="component" value="Unassembled WGS sequence"/>
</dbReference>
<dbReference type="EMBL" id="WBJY01000002">
    <property type="protein sequence ID" value="KAB1648312.1"/>
    <property type="molecule type" value="Genomic_DNA"/>
</dbReference>